<name>A0A8J7NHL8_ATRSP</name>
<dbReference type="InterPro" id="IPR050384">
    <property type="entry name" value="Endophilin_SH3RF"/>
</dbReference>
<evidence type="ECO:0000256" key="12">
    <source>
        <dbReference type="PROSITE-ProRule" id="PRU00192"/>
    </source>
</evidence>
<evidence type="ECO:0000256" key="1">
    <source>
        <dbReference type="ARBA" id="ARBA00004170"/>
    </source>
</evidence>
<dbReference type="InterPro" id="IPR032469">
    <property type="entry name" value="Endophilin-A3_BAR"/>
</dbReference>
<dbReference type="PROSITE" id="PS50002">
    <property type="entry name" value="SH3"/>
    <property type="match status" value="1"/>
</dbReference>
<organism evidence="16 17">
    <name type="scientific">Atractosteus spatula</name>
    <name type="common">Alligator gar</name>
    <name type="synonym">Lepisosteus spatula</name>
    <dbReference type="NCBI Taxonomy" id="7917"/>
    <lineage>
        <taxon>Eukaryota</taxon>
        <taxon>Metazoa</taxon>
        <taxon>Chordata</taxon>
        <taxon>Craniata</taxon>
        <taxon>Vertebrata</taxon>
        <taxon>Euteleostomi</taxon>
        <taxon>Actinopterygii</taxon>
        <taxon>Neopterygii</taxon>
        <taxon>Holostei</taxon>
        <taxon>Semionotiformes</taxon>
        <taxon>Lepisosteidae</taxon>
        <taxon>Atractosteus</taxon>
    </lineage>
</organism>
<dbReference type="FunFam" id="2.30.30.40:FF:000053">
    <property type="entry name" value="endophilin-A1 isoform X2"/>
    <property type="match status" value="1"/>
</dbReference>
<keyword evidence="5 12" id="KW-0728">SH3 domain</keyword>
<dbReference type="Pfam" id="PF00018">
    <property type="entry name" value="SH3_1"/>
    <property type="match status" value="1"/>
</dbReference>
<dbReference type="FunFam" id="1.20.1270.60:FF:000021">
    <property type="entry name" value="Endophilin-A2 isoform 1"/>
    <property type="match status" value="1"/>
</dbReference>
<evidence type="ECO:0000256" key="5">
    <source>
        <dbReference type="ARBA" id="ARBA00022443"/>
    </source>
</evidence>
<dbReference type="InterPro" id="IPR004148">
    <property type="entry name" value="BAR_dom"/>
</dbReference>
<evidence type="ECO:0000256" key="7">
    <source>
        <dbReference type="ARBA" id="ARBA00022583"/>
    </source>
</evidence>
<dbReference type="GO" id="GO:0008289">
    <property type="term" value="F:lipid binding"/>
    <property type="evidence" value="ECO:0007669"/>
    <property type="project" value="UniProtKB-KW"/>
</dbReference>
<keyword evidence="6" id="KW-0963">Cytoplasm</keyword>
<keyword evidence="9 13" id="KW-0175">Coiled coil</keyword>
<dbReference type="Gene3D" id="1.20.1270.60">
    <property type="entry name" value="Arfaptin homology (AH) domain/BAR domain"/>
    <property type="match status" value="1"/>
</dbReference>
<dbReference type="GO" id="GO:0098978">
    <property type="term" value="C:glutamatergic synapse"/>
    <property type="evidence" value="ECO:0007669"/>
    <property type="project" value="TreeGrafter"/>
</dbReference>
<evidence type="ECO:0000313" key="17">
    <source>
        <dbReference type="Proteomes" id="UP000736164"/>
    </source>
</evidence>
<dbReference type="SUPFAM" id="SSF103657">
    <property type="entry name" value="BAR/IMD domain-like"/>
    <property type="match status" value="1"/>
</dbReference>
<dbReference type="InterPro" id="IPR027267">
    <property type="entry name" value="AH/BAR_dom_sf"/>
</dbReference>
<sequence length="392" mass="44635">FYVLVLQLFSEKISGAEGTKLDEDFMEMERKIEVTNKSVMDLLSKTTEYLQPNPAYRAKLGMLNTVSKIRGQVKTTGYPQTEGMLGDCMLRYGRELGEDSTFGCALVDIGEAMKQMADVKDSLDIGVKQNFIDPLQTLQEKDLKEIGHHLKKLEGRRLDYDYKKKRQGKIPDEEIKQAVEKFEESKELAERSMFNFLENDVEQVSQLSALVEAALDYHRQSLEILEELNNKLQSRITAASNRPKREFKPKSIMTSLETIDNQQHNGLSYSSSFKSSGDSSLSQGTHRHRHVLYTLTSGPVFQKPVTYSTVSPMSFSWPQSTESNRSSVHMDQPCCRSLYDFEPENEGELGFKEGDIIILTNQIDENWYEGMINGESGFFPINYVDVIVPLPQ</sequence>
<evidence type="ECO:0000313" key="16">
    <source>
        <dbReference type="EMBL" id="MBN3313367.1"/>
    </source>
</evidence>
<feature type="domain" description="BAR" evidence="15">
    <location>
        <begin position="10"/>
        <end position="241"/>
    </location>
</feature>
<dbReference type="CDD" id="cd11803">
    <property type="entry name" value="SH3_Endophilin_A"/>
    <property type="match status" value="1"/>
</dbReference>
<evidence type="ECO:0000256" key="8">
    <source>
        <dbReference type="ARBA" id="ARBA00022753"/>
    </source>
</evidence>
<evidence type="ECO:0000256" key="10">
    <source>
        <dbReference type="ARBA" id="ARBA00023121"/>
    </source>
</evidence>
<proteinExistence type="inferred from homology"/>
<evidence type="ECO:0000256" key="6">
    <source>
        <dbReference type="ARBA" id="ARBA00022490"/>
    </source>
</evidence>
<comment type="subcellular location">
    <subcellularLocation>
        <location evidence="3">Cytoplasm</location>
    </subcellularLocation>
    <subcellularLocation>
        <location evidence="2">Early endosome</location>
    </subcellularLocation>
    <subcellularLocation>
        <location evidence="1">Membrane</location>
        <topology evidence="1">Peripheral membrane protein</topology>
    </subcellularLocation>
</comment>
<dbReference type="Proteomes" id="UP000736164">
    <property type="component" value="Unassembled WGS sequence"/>
</dbReference>
<dbReference type="PROSITE" id="PS51021">
    <property type="entry name" value="BAR"/>
    <property type="match status" value="1"/>
</dbReference>
<protein>
    <submittedName>
        <fullName evidence="16">SH3G3 protein</fullName>
    </submittedName>
</protein>
<keyword evidence="17" id="KW-1185">Reference proteome</keyword>
<keyword evidence="8" id="KW-0967">Endosome</keyword>
<dbReference type="SUPFAM" id="SSF50044">
    <property type="entry name" value="SH3-domain"/>
    <property type="match status" value="1"/>
</dbReference>
<feature type="domain" description="SH3" evidence="14">
    <location>
        <begin position="330"/>
        <end position="389"/>
    </location>
</feature>
<evidence type="ECO:0000256" key="13">
    <source>
        <dbReference type="SAM" id="Coils"/>
    </source>
</evidence>
<evidence type="ECO:0000259" key="15">
    <source>
        <dbReference type="PROSITE" id="PS51021"/>
    </source>
</evidence>
<dbReference type="CDD" id="cd07615">
    <property type="entry name" value="BAR_Endophilin_A3"/>
    <property type="match status" value="1"/>
</dbReference>
<evidence type="ECO:0000259" key="14">
    <source>
        <dbReference type="PROSITE" id="PS50002"/>
    </source>
</evidence>
<evidence type="ECO:0000256" key="2">
    <source>
        <dbReference type="ARBA" id="ARBA00004412"/>
    </source>
</evidence>
<dbReference type="Pfam" id="PF03114">
    <property type="entry name" value="BAR"/>
    <property type="match status" value="1"/>
</dbReference>
<dbReference type="InterPro" id="IPR036028">
    <property type="entry name" value="SH3-like_dom_sf"/>
</dbReference>
<dbReference type="PANTHER" id="PTHR14167">
    <property type="entry name" value="SH3 DOMAIN-CONTAINING"/>
    <property type="match status" value="1"/>
</dbReference>
<keyword evidence="11" id="KW-0472">Membrane</keyword>
<dbReference type="PRINTS" id="PR00452">
    <property type="entry name" value="SH3DOMAIN"/>
</dbReference>
<dbReference type="SMART" id="SM00326">
    <property type="entry name" value="SH3"/>
    <property type="match status" value="1"/>
</dbReference>
<reference evidence="16" key="1">
    <citation type="journal article" date="2021" name="Cell">
        <title>Tracing the genetic footprints of vertebrate landing in non-teleost ray-finned fishes.</title>
        <authorList>
            <person name="Bi X."/>
            <person name="Wang K."/>
            <person name="Yang L."/>
            <person name="Pan H."/>
            <person name="Jiang H."/>
            <person name="Wei Q."/>
            <person name="Fang M."/>
            <person name="Yu H."/>
            <person name="Zhu C."/>
            <person name="Cai Y."/>
            <person name="He Y."/>
            <person name="Gan X."/>
            <person name="Zeng H."/>
            <person name="Yu D."/>
            <person name="Zhu Y."/>
            <person name="Jiang H."/>
            <person name="Qiu Q."/>
            <person name="Yang H."/>
            <person name="Zhang Y.E."/>
            <person name="Wang W."/>
            <person name="Zhu M."/>
            <person name="He S."/>
            <person name="Zhang G."/>
        </authorList>
    </citation>
    <scope>NUCLEOTIDE SEQUENCE</scope>
    <source>
        <strain evidence="16">Allg_001</strain>
    </source>
</reference>
<dbReference type="GO" id="GO:0016020">
    <property type="term" value="C:membrane"/>
    <property type="evidence" value="ECO:0007669"/>
    <property type="project" value="UniProtKB-SubCell"/>
</dbReference>
<evidence type="ECO:0000256" key="9">
    <source>
        <dbReference type="ARBA" id="ARBA00023054"/>
    </source>
</evidence>
<dbReference type="EMBL" id="JAAWVO010011627">
    <property type="protein sequence ID" value="MBN3313367.1"/>
    <property type="molecule type" value="Genomic_DNA"/>
</dbReference>
<dbReference type="Gene3D" id="2.30.30.40">
    <property type="entry name" value="SH3 Domains"/>
    <property type="match status" value="1"/>
</dbReference>
<keyword evidence="10" id="KW-0446">Lipid-binding</keyword>
<dbReference type="InterPro" id="IPR001452">
    <property type="entry name" value="SH3_domain"/>
</dbReference>
<dbReference type="InterPro" id="IPR035824">
    <property type="entry name" value="Endophilin_A_SH3"/>
</dbReference>
<evidence type="ECO:0000256" key="3">
    <source>
        <dbReference type="ARBA" id="ARBA00004496"/>
    </source>
</evidence>
<gene>
    <name evidence="16" type="primary">Sh3gl3</name>
    <name evidence="16" type="ORF">GTO95_0001618</name>
</gene>
<keyword evidence="7" id="KW-0254">Endocytosis</keyword>
<feature type="coiled-coil region" evidence="13">
    <location>
        <begin position="215"/>
        <end position="242"/>
    </location>
</feature>
<feature type="non-terminal residue" evidence="16">
    <location>
        <position position="1"/>
    </location>
</feature>
<dbReference type="GO" id="GO:0016191">
    <property type="term" value="P:synaptic vesicle uncoating"/>
    <property type="evidence" value="ECO:0007669"/>
    <property type="project" value="TreeGrafter"/>
</dbReference>
<dbReference type="PANTHER" id="PTHR14167:SF45">
    <property type="entry name" value="ENDOPHILIN-A3"/>
    <property type="match status" value="1"/>
</dbReference>
<evidence type="ECO:0000256" key="11">
    <source>
        <dbReference type="ARBA" id="ARBA00023136"/>
    </source>
</evidence>
<dbReference type="AlphaFoldDB" id="A0A8J7NHL8"/>
<comment type="similarity">
    <text evidence="4">Belongs to the endophilin family.</text>
</comment>
<comment type="caution">
    <text evidence="16">The sequence shown here is derived from an EMBL/GenBank/DDBJ whole genome shotgun (WGS) entry which is preliminary data.</text>
</comment>
<dbReference type="SMART" id="SM00721">
    <property type="entry name" value="BAR"/>
    <property type="match status" value="1"/>
</dbReference>
<accession>A0A8J7NHL8</accession>
<evidence type="ECO:0000256" key="4">
    <source>
        <dbReference type="ARBA" id="ARBA00006697"/>
    </source>
</evidence>
<feature type="non-terminal residue" evidence="16">
    <location>
        <position position="392"/>
    </location>
</feature>
<dbReference type="GO" id="GO:0005769">
    <property type="term" value="C:early endosome"/>
    <property type="evidence" value="ECO:0007669"/>
    <property type="project" value="UniProtKB-SubCell"/>
</dbReference>
<dbReference type="GO" id="GO:0098793">
    <property type="term" value="C:presynapse"/>
    <property type="evidence" value="ECO:0007669"/>
    <property type="project" value="TreeGrafter"/>
</dbReference>